<protein>
    <submittedName>
        <fullName evidence="1">Uncharacterized protein</fullName>
    </submittedName>
</protein>
<accession>A0ABV2NBI8</accession>
<reference evidence="1 2" key="1">
    <citation type="submission" date="2024-06" db="EMBL/GenBank/DDBJ databases">
        <title>Genomics of switchgrass bacterial isolates.</title>
        <authorList>
            <person name="Shade A."/>
        </authorList>
    </citation>
    <scope>NUCLEOTIDE SEQUENCE [LARGE SCALE GENOMIC DNA]</scope>
    <source>
        <strain evidence="1 2">PvP084</strain>
    </source>
</reference>
<dbReference type="RefSeq" id="WP_142585087.1">
    <property type="nucleotide sequence ID" value="NZ_JBEPNV010000001.1"/>
</dbReference>
<name>A0ABV2NBI8_9HYPH</name>
<sequence>MTKYYELTRSLQFIANKSIFSLSFVKGDVFISAGLAGAAGLKRLTDMPFTQQQLTDMFSTGAEHVGRVAELRRSGGDPAAYMNDLFGAPVVIGVYRKKRGGIGYLVVRGVAHLQRILERGQAEHLPVAYYLFESAEAATFAADVYDRHPDARWVEAHLDGRAFGLGLTWTE</sequence>
<evidence type="ECO:0000313" key="2">
    <source>
        <dbReference type="Proteomes" id="UP001549119"/>
    </source>
</evidence>
<dbReference type="Proteomes" id="UP001549119">
    <property type="component" value="Unassembled WGS sequence"/>
</dbReference>
<dbReference type="EMBL" id="JBEPNW010000002">
    <property type="protein sequence ID" value="MET3863844.1"/>
    <property type="molecule type" value="Genomic_DNA"/>
</dbReference>
<proteinExistence type="predicted"/>
<gene>
    <name evidence="1" type="ORF">ABIC20_001153</name>
</gene>
<evidence type="ECO:0000313" key="1">
    <source>
        <dbReference type="EMBL" id="MET3863844.1"/>
    </source>
</evidence>
<organism evidence="1 2">
    <name type="scientific">Methylobacterium radiotolerans</name>
    <dbReference type="NCBI Taxonomy" id="31998"/>
    <lineage>
        <taxon>Bacteria</taxon>
        <taxon>Pseudomonadati</taxon>
        <taxon>Pseudomonadota</taxon>
        <taxon>Alphaproteobacteria</taxon>
        <taxon>Hyphomicrobiales</taxon>
        <taxon>Methylobacteriaceae</taxon>
        <taxon>Methylobacterium</taxon>
    </lineage>
</organism>
<comment type="caution">
    <text evidence="1">The sequence shown here is derived from an EMBL/GenBank/DDBJ whole genome shotgun (WGS) entry which is preliminary data.</text>
</comment>
<keyword evidence="2" id="KW-1185">Reference proteome</keyword>